<proteinExistence type="evidence at transcript level"/>
<dbReference type="SUPFAM" id="SSF100920">
    <property type="entry name" value="Heat shock protein 70kD (HSP70), peptide-binding domain"/>
    <property type="match status" value="1"/>
</dbReference>
<dbReference type="FunFam" id="3.90.640.10:FF:000003">
    <property type="entry name" value="Molecular chaperone DnaK"/>
    <property type="match status" value="1"/>
</dbReference>
<organism evidence="12 13">
    <name type="scientific">Thermodesulfovibrio yellowstonii</name>
    <dbReference type="NCBI Taxonomy" id="28262"/>
    <lineage>
        <taxon>Bacteria</taxon>
        <taxon>Pseudomonadati</taxon>
        <taxon>Nitrospirota</taxon>
        <taxon>Thermodesulfovibrionia</taxon>
        <taxon>Thermodesulfovibrionales</taxon>
        <taxon>Thermodesulfovibrionaceae</taxon>
        <taxon>Thermodesulfovibrio</taxon>
    </lineage>
</organism>
<evidence type="ECO:0000313" key="13">
    <source>
        <dbReference type="Proteomes" id="UP001144297"/>
    </source>
</evidence>
<keyword evidence="5 8" id="KW-0067">ATP-binding</keyword>
<dbReference type="Gene3D" id="1.20.1270.10">
    <property type="match status" value="1"/>
</dbReference>
<evidence type="ECO:0000256" key="9">
    <source>
        <dbReference type="RuleBase" id="RU003322"/>
    </source>
</evidence>
<dbReference type="FunFam" id="2.60.34.10:FF:000014">
    <property type="entry name" value="Chaperone protein DnaK HSP70"/>
    <property type="match status" value="1"/>
</dbReference>
<evidence type="ECO:0000256" key="3">
    <source>
        <dbReference type="ARBA" id="ARBA00022553"/>
    </source>
</evidence>
<dbReference type="InterPro" id="IPR043129">
    <property type="entry name" value="ATPase_NBD"/>
</dbReference>
<dbReference type="GO" id="GO:0140662">
    <property type="term" value="F:ATP-dependent protein folding chaperone"/>
    <property type="evidence" value="ECO:0007669"/>
    <property type="project" value="InterPro"/>
</dbReference>
<dbReference type="InterPro" id="IPR029047">
    <property type="entry name" value="HSP70_peptide-bd_sf"/>
</dbReference>
<dbReference type="NCBIfam" id="NF001413">
    <property type="entry name" value="PRK00290.1"/>
    <property type="match status" value="1"/>
</dbReference>
<dbReference type="FunFam" id="1.20.1270.10:FF:000001">
    <property type="entry name" value="Molecular chaperone DnaK"/>
    <property type="match status" value="1"/>
</dbReference>
<dbReference type="FunFam" id="3.30.420.40:FF:000004">
    <property type="entry name" value="Molecular chaperone DnaK"/>
    <property type="match status" value="1"/>
</dbReference>
<dbReference type="Pfam" id="PF00012">
    <property type="entry name" value="HSP70"/>
    <property type="match status" value="1"/>
</dbReference>
<evidence type="ECO:0000256" key="8">
    <source>
        <dbReference type="HAMAP-Rule" id="MF_00332"/>
    </source>
</evidence>
<dbReference type="NCBIfam" id="TIGR02350">
    <property type="entry name" value="prok_dnaK"/>
    <property type="match status" value="1"/>
</dbReference>
<feature type="compositionally biased region" description="Polar residues" evidence="11">
    <location>
        <begin position="604"/>
        <end position="614"/>
    </location>
</feature>
<evidence type="ECO:0000256" key="7">
    <source>
        <dbReference type="ARBA" id="ARBA00023186"/>
    </source>
</evidence>
<comment type="induction">
    <text evidence="8">By stress conditions e.g. heat shock.</text>
</comment>
<dbReference type="InterPro" id="IPR013126">
    <property type="entry name" value="Hsp_70_fam"/>
</dbReference>
<name>A0A9W6GFD3_9BACT</name>
<keyword evidence="3 8" id="KW-0597">Phosphoprotein</keyword>
<dbReference type="PRINTS" id="PR00301">
    <property type="entry name" value="HEATSHOCK70"/>
</dbReference>
<dbReference type="InterPro" id="IPR012725">
    <property type="entry name" value="Chaperone_DnaK"/>
</dbReference>
<accession>A0A9W6GFD3</accession>
<keyword evidence="6 8" id="KW-0346">Stress response</keyword>
<reference evidence="12" key="1">
    <citation type="submission" date="2022-12" db="EMBL/GenBank/DDBJ databases">
        <title>Reference genome sequencing for broad-spectrum identification of bacterial and archaeal isolates by mass spectrometry.</title>
        <authorList>
            <person name="Sekiguchi Y."/>
            <person name="Tourlousse D.M."/>
        </authorList>
    </citation>
    <scope>NUCLEOTIDE SEQUENCE</scope>
    <source>
        <strain evidence="12">TSL-P1</strain>
    </source>
</reference>
<feature type="modified residue" description="Phosphothreonine; by autocatalysis" evidence="8">
    <location>
        <position position="198"/>
    </location>
</feature>
<feature type="coiled-coil region" evidence="10">
    <location>
        <begin position="247"/>
        <end position="274"/>
    </location>
</feature>
<keyword evidence="13" id="KW-1185">Reference proteome</keyword>
<dbReference type="Gene3D" id="2.60.34.10">
    <property type="entry name" value="Substrate Binding Domain Of DNAk, Chain A, domain 1"/>
    <property type="match status" value="1"/>
</dbReference>
<evidence type="ECO:0000313" key="12">
    <source>
        <dbReference type="EMBL" id="GLI52871.1"/>
    </source>
</evidence>
<dbReference type="CDD" id="cd10234">
    <property type="entry name" value="ASKHA_NBD_HSP70_DnaK-like"/>
    <property type="match status" value="1"/>
</dbReference>
<dbReference type="NCBIfam" id="NF003520">
    <property type="entry name" value="PRK05183.1"/>
    <property type="match status" value="1"/>
</dbReference>
<dbReference type="AlphaFoldDB" id="A0A9W6GFD3"/>
<comment type="caution">
    <text evidence="12">The sequence shown here is derived from an EMBL/GenBank/DDBJ whole genome shotgun (WGS) entry which is preliminary data.</text>
</comment>
<dbReference type="InterPro" id="IPR029048">
    <property type="entry name" value="HSP70_C_sf"/>
</dbReference>
<dbReference type="SUPFAM" id="SSF100934">
    <property type="entry name" value="Heat shock protein 70kD (HSP70), C-terminal subdomain"/>
    <property type="match status" value="1"/>
</dbReference>
<dbReference type="Gene3D" id="3.90.640.10">
    <property type="entry name" value="Actin, Chain A, domain 4"/>
    <property type="match status" value="1"/>
</dbReference>
<dbReference type="SUPFAM" id="SSF53067">
    <property type="entry name" value="Actin-like ATPase domain"/>
    <property type="match status" value="2"/>
</dbReference>
<dbReference type="PROSITE" id="PS00329">
    <property type="entry name" value="HSP70_2"/>
    <property type="match status" value="1"/>
</dbReference>
<evidence type="ECO:0000256" key="11">
    <source>
        <dbReference type="SAM" id="MobiDB-lite"/>
    </source>
</evidence>
<dbReference type="GO" id="GO:0005524">
    <property type="term" value="F:ATP binding"/>
    <property type="evidence" value="ECO:0007669"/>
    <property type="project" value="UniProtKB-UniRule"/>
</dbReference>
<dbReference type="Proteomes" id="UP001144297">
    <property type="component" value="Unassembled WGS sequence"/>
</dbReference>
<evidence type="ECO:0000256" key="1">
    <source>
        <dbReference type="ARBA" id="ARBA00007381"/>
    </source>
</evidence>
<feature type="coiled-coil region" evidence="10">
    <location>
        <begin position="504"/>
        <end position="590"/>
    </location>
</feature>
<feature type="compositionally biased region" description="Acidic residues" evidence="11">
    <location>
        <begin position="620"/>
        <end position="632"/>
    </location>
</feature>
<evidence type="ECO:0000256" key="4">
    <source>
        <dbReference type="ARBA" id="ARBA00022741"/>
    </source>
</evidence>
<keyword evidence="10" id="KW-0175">Coiled coil</keyword>
<dbReference type="PANTHER" id="PTHR19375">
    <property type="entry name" value="HEAT SHOCK PROTEIN 70KDA"/>
    <property type="match status" value="1"/>
</dbReference>
<dbReference type="FunFam" id="3.30.30.30:FF:000002">
    <property type="entry name" value="Heat shock 70 kDa protein 4"/>
    <property type="match status" value="1"/>
</dbReference>
<comment type="function">
    <text evidence="8">Acts as a chaperone.</text>
</comment>
<dbReference type="Gene3D" id="3.30.420.40">
    <property type="match status" value="2"/>
</dbReference>
<evidence type="ECO:0000256" key="2">
    <source>
        <dbReference type="ARBA" id="ARBA00014415"/>
    </source>
</evidence>
<feature type="region of interest" description="Disordered" evidence="11">
    <location>
        <begin position="599"/>
        <end position="632"/>
    </location>
</feature>
<evidence type="ECO:0000256" key="6">
    <source>
        <dbReference type="ARBA" id="ARBA00023016"/>
    </source>
</evidence>
<dbReference type="PROSITE" id="PS00297">
    <property type="entry name" value="HSP70_1"/>
    <property type="match status" value="1"/>
</dbReference>
<dbReference type="EMBL" id="BSDX01000001">
    <property type="protein sequence ID" value="GLI52871.1"/>
    <property type="molecule type" value="Genomic_DNA"/>
</dbReference>
<comment type="similarity">
    <text evidence="1 8 9">Belongs to the heat shock protein 70 family.</text>
</comment>
<dbReference type="InterPro" id="IPR018181">
    <property type="entry name" value="Heat_shock_70_CS"/>
</dbReference>
<gene>
    <name evidence="8 12" type="primary">dnaK</name>
    <name evidence="12" type="ORF">TISLANDTSLP1_05640</name>
</gene>
<evidence type="ECO:0000256" key="10">
    <source>
        <dbReference type="SAM" id="Coils"/>
    </source>
</evidence>
<evidence type="ECO:0000256" key="5">
    <source>
        <dbReference type="ARBA" id="ARBA00022840"/>
    </source>
</evidence>
<dbReference type="GO" id="GO:0051082">
    <property type="term" value="F:unfolded protein binding"/>
    <property type="evidence" value="ECO:0007669"/>
    <property type="project" value="InterPro"/>
</dbReference>
<keyword evidence="7 8" id="KW-0143">Chaperone</keyword>
<keyword evidence="4 8" id="KW-0547">Nucleotide-binding</keyword>
<sequence length="632" mass="69262">MGKAIGIDLGTTNSVVAVVVGGEPVVIPNQEGQRTTPSVVAFTDKGERLVGQVAKRQAITNPENTIFSIKRLMGRKYNSQEVQEAKKRLPYKIVEAPNGDAHVEIMGKRYSPPEISAMILQKLKQAAEDYLGEPVTEAVITVPAYFDDSQRQATKDAGRIAGLNVLRIINEPTAAALAYGLDKKKEEKIAVYDLGGGTFDISILEIGEGVIEVKATNGDTYLGGDDFDIRVMDWLVEEFKKQEGIDLRKDRMALQRLKEAAERAKIELSSAMETEINLPFITADASGPKHLLMKLTRAKLEQLVDDLIQKSLEPCKKALSDAGLSQSQIDEVILVGGQTRTPKVQKVVQDFFGKEPHKGVNPDEVVAVGAAIQAAILKGEVKEVLLLDVTPLSLGIETLGGVFTKIIERNTTIPTKKSQIFTTAADNQTAVTIKVYQGEREMAADNKLLGVFELVGIPPAPRGIPQIEVTFDIDANGILHVSAKDLATGKEQSIRITASSGLSEEEIKKMIREAEAHAEEDRRKKQIAEARNEADNMIYTVEKTLRDMGDRVSEDERKRIEEAIEKCRRIKDTSNDVNEIKAAVEELAKASHRVAEELYKKAGASQQGAGSTTQSKKEEDVIEAEVEDKDNK</sequence>
<protein>
    <recommendedName>
        <fullName evidence="2 8">Chaperone protein DnaK</fullName>
    </recommendedName>
    <alternativeName>
        <fullName evidence="8">HSP70</fullName>
    </alternativeName>
    <alternativeName>
        <fullName evidence="8">Heat shock 70 kDa protein</fullName>
    </alternativeName>
    <alternativeName>
        <fullName evidence="8">Heat shock protein 70</fullName>
    </alternativeName>
</protein>
<dbReference type="HAMAP" id="MF_00332">
    <property type="entry name" value="DnaK"/>
    <property type="match status" value="1"/>
</dbReference>